<dbReference type="OrthoDB" id="5405319at2"/>
<proteinExistence type="predicted"/>
<accession>A0A1H2HGG4</accession>
<dbReference type="SUPFAM" id="SSF56112">
    <property type="entry name" value="Protein kinase-like (PK-like)"/>
    <property type="match status" value="1"/>
</dbReference>
<dbReference type="GO" id="GO:0016301">
    <property type="term" value="F:kinase activity"/>
    <property type="evidence" value="ECO:0007669"/>
    <property type="project" value="UniProtKB-KW"/>
</dbReference>
<gene>
    <name evidence="1" type="ORF">SAMN05216296_2989</name>
</gene>
<dbReference type="PIRSF" id="PIRSF026326">
    <property type="entry name" value="InaA"/>
    <property type="match status" value="1"/>
</dbReference>
<dbReference type="AlphaFoldDB" id="A0A1H2HGG4"/>
<dbReference type="RefSeq" id="WP_090197028.1">
    <property type="nucleotide sequence ID" value="NZ_LT629785.1"/>
</dbReference>
<sequence length="231" mass="26622">MQADVKALLKLPREEAFRQWLGLAGEWVEEPNIRRGGESGVKRVMTTEGKMLYRKQQVGHIYRPWHHPFGYPTAMREQQVLLACADLHVTVPVLVYADCRKVGGVWHALLVTEALDGFSSLEDCYARGDEQRWGEDLHLRILHEVGCTLARFNKGRFEHGCLRMKHVFVRVGEKIEVALIDLEKSRKSFSAVRAARHDIGQMKRHCDWNTAQWQSFLSGFEETFGADYKKI</sequence>
<dbReference type="EMBL" id="LT629785">
    <property type="protein sequence ID" value="SDU30915.1"/>
    <property type="molecule type" value="Genomic_DNA"/>
</dbReference>
<keyword evidence="1" id="KW-0418">Kinase</keyword>
<name>A0A1H2HGG4_9PSED</name>
<dbReference type="InterPro" id="IPR027023">
    <property type="entry name" value="Put_LipoPS_kinase_InaA"/>
</dbReference>
<dbReference type="InterPro" id="IPR011009">
    <property type="entry name" value="Kinase-like_dom_sf"/>
</dbReference>
<dbReference type="STRING" id="364197.SAMN05216296_2989"/>
<keyword evidence="2" id="KW-1185">Reference proteome</keyword>
<protein>
    <submittedName>
        <fullName evidence="1">Lipopolysaccharide kinase (Kdo/WaaP) family protein</fullName>
    </submittedName>
</protein>
<reference evidence="2" key="1">
    <citation type="submission" date="2016-10" db="EMBL/GenBank/DDBJ databases">
        <authorList>
            <person name="Varghese N."/>
            <person name="Submissions S."/>
        </authorList>
    </citation>
    <scope>NUCLEOTIDE SEQUENCE [LARGE SCALE GENOMIC DNA]</scope>
    <source>
        <strain evidence="2">DSM 17875</strain>
    </source>
</reference>
<evidence type="ECO:0000313" key="1">
    <source>
        <dbReference type="EMBL" id="SDU30915.1"/>
    </source>
</evidence>
<organism evidence="1 2">
    <name type="scientific">Pseudomonas pohangensis</name>
    <dbReference type="NCBI Taxonomy" id="364197"/>
    <lineage>
        <taxon>Bacteria</taxon>
        <taxon>Pseudomonadati</taxon>
        <taxon>Pseudomonadota</taxon>
        <taxon>Gammaproteobacteria</taxon>
        <taxon>Pseudomonadales</taxon>
        <taxon>Pseudomonadaceae</taxon>
        <taxon>Pseudomonas</taxon>
    </lineage>
</organism>
<evidence type="ECO:0000313" key="2">
    <source>
        <dbReference type="Proteomes" id="UP000243232"/>
    </source>
</evidence>
<keyword evidence="1" id="KW-0808">Transferase</keyword>
<dbReference type="Pfam" id="PF06293">
    <property type="entry name" value="Kdo"/>
    <property type="match status" value="1"/>
</dbReference>
<dbReference type="Proteomes" id="UP000243232">
    <property type="component" value="Chromosome I"/>
</dbReference>